<evidence type="ECO:0000256" key="2">
    <source>
        <dbReference type="ARBA" id="ARBA00023002"/>
    </source>
</evidence>
<dbReference type="PANTHER" id="PTHR43364:SF18">
    <property type="entry name" value="OXIDOREDUCTASE"/>
    <property type="match status" value="1"/>
</dbReference>
<dbReference type="HOGENOM" id="CLU_023205_2_0_1"/>
<dbReference type="CDD" id="cd19091">
    <property type="entry name" value="AKR_PsAKR"/>
    <property type="match status" value="1"/>
</dbReference>
<keyword evidence="2" id="KW-0560">Oxidoreductase</keyword>
<evidence type="ECO:0000313" key="4">
    <source>
        <dbReference type="EMBL" id="KGQ02241.1"/>
    </source>
</evidence>
<comment type="caution">
    <text evidence="4">The sequence shown here is derived from an EMBL/GenBank/DDBJ whole genome shotgun (WGS) entry which is preliminary data.</text>
</comment>
<dbReference type="InterPro" id="IPR050523">
    <property type="entry name" value="AKR_Detox_Biosynth"/>
</dbReference>
<dbReference type="Pfam" id="PF00248">
    <property type="entry name" value="Aldo_ket_red"/>
    <property type="match status" value="1"/>
</dbReference>
<comment type="pathway">
    <text evidence="1">Secondary metabolite biosynthesis.</text>
</comment>
<organism evidence="4 5">
    <name type="scientific">Beauveria bassiana D1-5</name>
    <dbReference type="NCBI Taxonomy" id="1245745"/>
    <lineage>
        <taxon>Eukaryota</taxon>
        <taxon>Fungi</taxon>
        <taxon>Dikarya</taxon>
        <taxon>Ascomycota</taxon>
        <taxon>Pezizomycotina</taxon>
        <taxon>Sordariomycetes</taxon>
        <taxon>Hypocreomycetidae</taxon>
        <taxon>Hypocreales</taxon>
        <taxon>Cordycipitaceae</taxon>
        <taxon>Beauveria</taxon>
    </lineage>
</organism>
<dbReference type="Proteomes" id="UP000030106">
    <property type="component" value="Unassembled WGS sequence"/>
</dbReference>
<reference evidence="4 5" key="1">
    <citation type="submission" date="2012-10" db="EMBL/GenBank/DDBJ databases">
        <title>Genome sequencing and analysis of entomopathogenic fungi Beauveria bassiana D1-5.</title>
        <authorList>
            <person name="Li Q."/>
            <person name="Wang L."/>
            <person name="Zhang Z."/>
            <person name="Wang Q."/>
            <person name="Ren J."/>
            <person name="Wang M."/>
            <person name="Xu W."/>
            <person name="Wang J."/>
            <person name="Lu Y."/>
            <person name="Du Q."/>
            <person name="Sun Z."/>
        </authorList>
    </citation>
    <scope>NUCLEOTIDE SEQUENCE [LARGE SCALE GENOMIC DNA]</scope>
    <source>
        <strain evidence="4 5">D1-5</strain>
    </source>
</reference>
<gene>
    <name evidence="4" type="ORF">BBAD15_g12549</name>
</gene>
<dbReference type="STRING" id="1245745.A0A0A2V3A9"/>
<dbReference type="FunFam" id="3.20.20.100:FF:000004">
    <property type="entry name" value="Oxidoreductase, aldo/keto reductase"/>
    <property type="match status" value="1"/>
</dbReference>
<name>A0A0A2V3A9_BEABA</name>
<dbReference type="AlphaFoldDB" id="A0A0A2V3A9"/>
<dbReference type="SUPFAM" id="SSF51430">
    <property type="entry name" value="NAD(P)-linked oxidoreductase"/>
    <property type="match status" value="1"/>
</dbReference>
<dbReference type="InterPro" id="IPR036812">
    <property type="entry name" value="NAD(P)_OxRdtase_dom_sf"/>
</dbReference>
<feature type="domain" description="NADP-dependent oxidoreductase" evidence="3">
    <location>
        <begin position="16"/>
        <end position="321"/>
    </location>
</feature>
<dbReference type="EMBL" id="ANFO01001724">
    <property type="protein sequence ID" value="KGQ02241.1"/>
    <property type="molecule type" value="Genomic_DNA"/>
</dbReference>
<sequence length="349" mass="38245">MMRYKKFGSTGLFVSELCLGTMTFGGEGELWSKIGALQQEDANRLVGRALEAGVNFIDTADVYSEGRSEVITGQALRDLKVARDDVVVATKVFGQTGAGVDARGNSRVHIMEGVKKSLARLQLDHIDLYQIHGFDPATPIEETVRALDNLVQHGHVRYVGVSNWAAWQIMKALGIAERLGLARFESLQAYYTIAGRDLEREIVPMLQSEGVGLMVWSPLAGGLLSGKYSRDGQAAAGDRRAQFDFPPVNRERAFDSIDVLRQVADARGVSVAQVALAWLLHQKAVTSVIIGAKRVDQLDDNLAATDIRLTSEELAALDQVSALPPEYPGWMFTRQGEFRRKQLSESDAA</sequence>
<dbReference type="OrthoDB" id="1720422at2759"/>
<accession>A0A0A2V3A9</accession>
<evidence type="ECO:0000259" key="3">
    <source>
        <dbReference type="Pfam" id="PF00248"/>
    </source>
</evidence>
<dbReference type="Gene3D" id="3.20.20.100">
    <property type="entry name" value="NADP-dependent oxidoreductase domain"/>
    <property type="match status" value="1"/>
</dbReference>
<dbReference type="PANTHER" id="PTHR43364">
    <property type="entry name" value="NADH-SPECIFIC METHYLGLYOXAL REDUCTASE-RELATED"/>
    <property type="match status" value="1"/>
</dbReference>
<proteinExistence type="predicted"/>
<protein>
    <submittedName>
        <fullName evidence="4">Putative oxidoreductase YajO</fullName>
    </submittedName>
</protein>
<evidence type="ECO:0000256" key="1">
    <source>
        <dbReference type="ARBA" id="ARBA00005179"/>
    </source>
</evidence>
<dbReference type="InterPro" id="IPR023210">
    <property type="entry name" value="NADP_OxRdtase_dom"/>
</dbReference>
<evidence type="ECO:0000313" key="5">
    <source>
        <dbReference type="Proteomes" id="UP000030106"/>
    </source>
</evidence>
<dbReference type="GO" id="GO:0016491">
    <property type="term" value="F:oxidoreductase activity"/>
    <property type="evidence" value="ECO:0007669"/>
    <property type="project" value="UniProtKB-KW"/>
</dbReference>
<dbReference type="GO" id="GO:0005829">
    <property type="term" value="C:cytosol"/>
    <property type="evidence" value="ECO:0007669"/>
    <property type="project" value="UniProtKB-ARBA"/>
</dbReference>